<evidence type="ECO:0000259" key="19">
    <source>
        <dbReference type="PROSITE" id="PS50125"/>
    </source>
</evidence>
<keyword evidence="8" id="KW-0067">ATP-binding</keyword>
<dbReference type="GO" id="GO:0004016">
    <property type="term" value="F:adenylate cyclase activity"/>
    <property type="evidence" value="ECO:0007669"/>
    <property type="project" value="UniProtKB-EC"/>
</dbReference>
<protein>
    <recommendedName>
        <fullName evidence="4">Adenylate cyclase</fullName>
        <ecNumber evidence="3">4.6.1.1</ecNumber>
    </recommendedName>
    <alternativeName>
        <fullName evidence="14">ATP pyrophosphate-lyase</fullName>
    </alternativeName>
    <alternativeName>
        <fullName evidence="15">Adenylyl cyclase</fullName>
    </alternativeName>
</protein>
<evidence type="ECO:0000256" key="2">
    <source>
        <dbReference type="ARBA" id="ARBA00004370"/>
    </source>
</evidence>
<keyword evidence="5 18" id="KW-0812">Transmembrane</keyword>
<dbReference type="InterPro" id="IPR018297">
    <property type="entry name" value="A/G_cyclase_CS"/>
</dbReference>
<dbReference type="GO" id="GO:0007168">
    <property type="term" value="P:receptor guanylyl cyclase signaling pathway"/>
    <property type="evidence" value="ECO:0007669"/>
    <property type="project" value="TreeGrafter"/>
</dbReference>
<comment type="similarity">
    <text evidence="17">Belongs to the adenylyl cyclase class-4/guanylyl cyclase family.</text>
</comment>
<dbReference type="PROSITE" id="PS00452">
    <property type="entry name" value="GUANYLATE_CYCLASE_1"/>
    <property type="match status" value="1"/>
</dbReference>
<comment type="subunit">
    <text evidence="16">Homodimer. Can also exist as monomer.</text>
</comment>
<dbReference type="EMBL" id="SLWN01000016">
    <property type="protein sequence ID" value="TCO18001.1"/>
    <property type="molecule type" value="Genomic_DNA"/>
</dbReference>
<feature type="domain" description="Guanylate cyclase" evidence="19">
    <location>
        <begin position="251"/>
        <end position="379"/>
    </location>
</feature>
<evidence type="ECO:0000256" key="5">
    <source>
        <dbReference type="ARBA" id="ARBA00022692"/>
    </source>
</evidence>
<dbReference type="FunFam" id="3.30.70.1230:FF:000033">
    <property type="entry name" value="Adenylate cyclase"/>
    <property type="match status" value="1"/>
</dbReference>
<feature type="transmembrane region" description="Helical" evidence="18">
    <location>
        <begin position="46"/>
        <end position="67"/>
    </location>
</feature>
<evidence type="ECO:0000256" key="15">
    <source>
        <dbReference type="ARBA" id="ARBA00032637"/>
    </source>
</evidence>
<evidence type="ECO:0000256" key="16">
    <source>
        <dbReference type="ARBA" id="ARBA00064436"/>
    </source>
</evidence>
<dbReference type="AlphaFoldDB" id="A0A4R2H0I9"/>
<comment type="subcellular location">
    <subcellularLocation>
        <location evidence="2">Membrane</location>
    </subcellularLocation>
</comment>
<evidence type="ECO:0000256" key="3">
    <source>
        <dbReference type="ARBA" id="ARBA00012201"/>
    </source>
</evidence>
<dbReference type="EC" id="4.6.1.1" evidence="3"/>
<evidence type="ECO:0000256" key="13">
    <source>
        <dbReference type="ARBA" id="ARBA00023239"/>
    </source>
</evidence>
<dbReference type="Proteomes" id="UP000294508">
    <property type="component" value="Unassembled WGS sequence"/>
</dbReference>
<dbReference type="RefSeq" id="WP_132213896.1">
    <property type="nucleotide sequence ID" value="NZ_SLWN01000016.1"/>
</dbReference>
<evidence type="ECO:0000256" key="7">
    <source>
        <dbReference type="ARBA" id="ARBA00022741"/>
    </source>
</evidence>
<keyword evidence="11" id="KW-0115">cAMP biosynthesis</keyword>
<dbReference type="GO" id="GO:0005886">
    <property type="term" value="C:plasma membrane"/>
    <property type="evidence" value="ECO:0007669"/>
    <property type="project" value="TreeGrafter"/>
</dbReference>
<evidence type="ECO:0000256" key="10">
    <source>
        <dbReference type="ARBA" id="ARBA00022989"/>
    </source>
</evidence>
<evidence type="ECO:0000256" key="8">
    <source>
        <dbReference type="ARBA" id="ARBA00022840"/>
    </source>
</evidence>
<feature type="transmembrane region" description="Helical" evidence="18">
    <location>
        <begin position="181"/>
        <end position="203"/>
    </location>
</feature>
<feature type="transmembrane region" description="Helical" evidence="18">
    <location>
        <begin position="103"/>
        <end position="121"/>
    </location>
</feature>
<dbReference type="PROSITE" id="PS50125">
    <property type="entry name" value="GUANYLATE_CYCLASE_2"/>
    <property type="match status" value="1"/>
</dbReference>
<dbReference type="CDD" id="cd07302">
    <property type="entry name" value="CHD"/>
    <property type="match status" value="1"/>
</dbReference>
<organism evidence="20 21">
    <name type="scientific">Kribbella steppae</name>
    <dbReference type="NCBI Taxonomy" id="2512223"/>
    <lineage>
        <taxon>Bacteria</taxon>
        <taxon>Bacillati</taxon>
        <taxon>Actinomycetota</taxon>
        <taxon>Actinomycetes</taxon>
        <taxon>Propionibacteriales</taxon>
        <taxon>Kribbellaceae</taxon>
        <taxon>Kribbella</taxon>
    </lineage>
</organism>
<sequence>MTGSWLQAGGRGRGPGRAVVRWLERLAEIGARSEDTHDERLRQGTLIFSSLLITAMSTIWVTTYIAYGDPVSAAIPGFYQVITVIGLAVLARTRRFATFRTTQLVAFLVLPALLQVSLGGFVASSAMILWAVFTPLAALALLGIRRSVPWLVASFVELAALALVDSRLAQSPSALPPGFVVTFLVLNIAGVMVSAYVMLSYFVEQRERAHRDLRAERERSERLLLNVLPEPIAERLKTEPGVIAEHYDAVSVLFADIVGFTARSAVMAATDVVKLLDQVFSAFDRIADAEGVEKIKTIGDAYMLVGGLPTPRPDHLAAVARTALDLRDEVARIAALPGQDWLAVRIGIDSGPVVAGVIGRRKFIYDLWGDTVNTASRMESLGQSGEIQVTGRVAAALGPEFAVRPRGTIEVKGKGPMQTFFLDRLEPPLTARQSP</sequence>
<dbReference type="GO" id="GO:0001653">
    <property type="term" value="F:peptide receptor activity"/>
    <property type="evidence" value="ECO:0007669"/>
    <property type="project" value="TreeGrafter"/>
</dbReference>
<keyword evidence="13 17" id="KW-0456">Lyase</keyword>
<name>A0A4R2H0I9_9ACTN</name>
<dbReference type="SUPFAM" id="SSF55073">
    <property type="entry name" value="Nucleotide cyclase"/>
    <property type="match status" value="1"/>
</dbReference>
<evidence type="ECO:0000313" key="21">
    <source>
        <dbReference type="Proteomes" id="UP000294508"/>
    </source>
</evidence>
<reference evidence="20 21" key="1">
    <citation type="journal article" date="2015" name="Stand. Genomic Sci.">
        <title>Genomic Encyclopedia of Bacterial and Archaeal Type Strains, Phase III: the genomes of soil and plant-associated and newly described type strains.</title>
        <authorList>
            <person name="Whitman W.B."/>
            <person name="Woyke T."/>
            <person name="Klenk H.P."/>
            <person name="Zhou Y."/>
            <person name="Lilburn T.G."/>
            <person name="Beck B.J."/>
            <person name="De Vos P."/>
            <person name="Vandamme P."/>
            <person name="Eisen J.A."/>
            <person name="Garrity G."/>
            <person name="Hugenholtz P."/>
            <person name="Kyrpides N.C."/>
        </authorList>
    </citation>
    <scope>NUCLEOTIDE SEQUENCE [LARGE SCALE GENOMIC DNA]</scope>
    <source>
        <strain evidence="20 21">VKM Ac-2572</strain>
    </source>
</reference>
<evidence type="ECO:0000256" key="12">
    <source>
        <dbReference type="ARBA" id="ARBA00023136"/>
    </source>
</evidence>
<keyword evidence="9" id="KW-0460">Magnesium</keyword>
<dbReference type="PANTHER" id="PTHR11920">
    <property type="entry name" value="GUANYLYL CYCLASE"/>
    <property type="match status" value="1"/>
</dbReference>
<dbReference type="OrthoDB" id="9806704at2"/>
<dbReference type="GO" id="GO:0004383">
    <property type="term" value="F:guanylate cyclase activity"/>
    <property type="evidence" value="ECO:0007669"/>
    <property type="project" value="TreeGrafter"/>
</dbReference>
<dbReference type="InterPro" id="IPR001054">
    <property type="entry name" value="A/G_cyclase"/>
</dbReference>
<proteinExistence type="inferred from homology"/>
<feature type="transmembrane region" description="Helical" evidence="18">
    <location>
        <begin position="127"/>
        <end position="144"/>
    </location>
</feature>
<evidence type="ECO:0000313" key="20">
    <source>
        <dbReference type="EMBL" id="TCO18001.1"/>
    </source>
</evidence>
<evidence type="ECO:0000256" key="1">
    <source>
        <dbReference type="ARBA" id="ARBA00001593"/>
    </source>
</evidence>
<dbReference type="GO" id="GO:0005524">
    <property type="term" value="F:ATP binding"/>
    <property type="evidence" value="ECO:0007669"/>
    <property type="project" value="UniProtKB-KW"/>
</dbReference>
<dbReference type="InterPro" id="IPR029787">
    <property type="entry name" value="Nucleotide_cyclase"/>
</dbReference>
<dbReference type="GO" id="GO:0046872">
    <property type="term" value="F:metal ion binding"/>
    <property type="evidence" value="ECO:0007669"/>
    <property type="project" value="UniProtKB-KW"/>
</dbReference>
<dbReference type="GO" id="GO:0035556">
    <property type="term" value="P:intracellular signal transduction"/>
    <property type="evidence" value="ECO:0007669"/>
    <property type="project" value="InterPro"/>
</dbReference>
<keyword evidence="7" id="KW-0547">Nucleotide-binding</keyword>
<comment type="catalytic activity">
    <reaction evidence="1">
        <text>ATP = 3',5'-cyclic AMP + diphosphate</text>
        <dbReference type="Rhea" id="RHEA:15389"/>
        <dbReference type="ChEBI" id="CHEBI:30616"/>
        <dbReference type="ChEBI" id="CHEBI:33019"/>
        <dbReference type="ChEBI" id="CHEBI:58165"/>
        <dbReference type="EC" id="4.6.1.1"/>
    </reaction>
</comment>
<gene>
    <name evidence="20" type="ORF">EV652_11622</name>
</gene>
<dbReference type="Gene3D" id="3.30.70.1230">
    <property type="entry name" value="Nucleotide cyclase"/>
    <property type="match status" value="1"/>
</dbReference>
<evidence type="ECO:0000256" key="17">
    <source>
        <dbReference type="RuleBase" id="RU000405"/>
    </source>
</evidence>
<dbReference type="SMART" id="SM00044">
    <property type="entry name" value="CYCc"/>
    <property type="match status" value="1"/>
</dbReference>
<evidence type="ECO:0000256" key="11">
    <source>
        <dbReference type="ARBA" id="ARBA00022998"/>
    </source>
</evidence>
<comment type="caution">
    <text evidence="20">The sequence shown here is derived from an EMBL/GenBank/DDBJ whole genome shotgun (WGS) entry which is preliminary data.</text>
</comment>
<dbReference type="PANTHER" id="PTHR11920:SF335">
    <property type="entry name" value="GUANYLATE CYCLASE"/>
    <property type="match status" value="1"/>
</dbReference>
<keyword evidence="12 18" id="KW-0472">Membrane</keyword>
<evidence type="ECO:0000256" key="14">
    <source>
        <dbReference type="ARBA" id="ARBA00032597"/>
    </source>
</evidence>
<keyword evidence="10 18" id="KW-1133">Transmembrane helix</keyword>
<feature type="transmembrane region" description="Helical" evidence="18">
    <location>
        <begin position="73"/>
        <end position="91"/>
    </location>
</feature>
<accession>A0A4R2H0I9</accession>
<dbReference type="GO" id="GO:0006171">
    <property type="term" value="P:cAMP biosynthetic process"/>
    <property type="evidence" value="ECO:0007669"/>
    <property type="project" value="UniProtKB-KW"/>
</dbReference>
<dbReference type="Pfam" id="PF00211">
    <property type="entry name" value="Guanylate_cyc"/>
    <property type="match status" value="1"/>
</dbReference>
<keyword evidence="6" id="KW-0479">Metal-binding</keyword>
<evidence type="ECO:0000256" key="4">
    <source>
        <dbReference type="ARBA" id="ARBA00021420"/>
    </source>
</evidence>
<evidence type="ECO:0000256" key="6">
    <source>
        <dbReference type="ARBA" id="ARBA00022723"/>
    </source>
</evidence>
<keyword evidence="21" id="KW-1185">Reference proteome</keyword>
<evidence type="ECO:0000256" key="18">
    <source>
        <dbReference type="SAM" id="Phobius"/>
    </source>
</evidence>
<feature type="transmembrane region" description="Helical" evidence="18">
    <location>
        <begin position="151"/>
        <end position="169"/>
    </location>
</feature>
<dbReference type="InterPro" id="IPR050401">
    <property type="entry name" value="Cyclic_nucleotide_synthase"/>
</dbReference>
<evidence type="ECO:0000256" key="9">
    <source>
        <dbReference type="ARBA" id="ARBA00022842"/>
    </source>
</evidence>